<dbReference type="EMBL" id="JAHLQT010035566">
    <property type="protein sequence ID" value="KAG7158303.1"/>
    <property type="molecule type" value="Genomic_DNA"/>
</dbReference>
<protein>
    <recommendedName>
        <fullName evidence="3">NACHT domain-containing protein</fullName>
    </recommendedName>
</protein>
<comment type="caution">
    <text evidence="1">The sequence shown here is derived from an EMBL/GenBank/DDBJ whole genome shotgun (WGS) entry which is preliminary data.</text>
</comment>
<evidence type="ECO:0000313" key="1">
    <source>
        <dbReference type="EMBL" id="KAG7158303.1"/>
    </source>
</evidence>
<keyword evidence="2" id="KW-1185">Reference proteome</keyword>
<dbReference type="Proteomes" id="UP000747542">
    <property type="component" value="Unassembled WGS sequence"/>
</dbReference>
<organism evidence="1 2">
    <name type="scientific">Homarus americanus</name>
    <name type="common">American lobster</name>
    <dbReference type="NCBI Taxonomy" id="6706"/>
    <lineage>
        <taxon>Eukaryota</taxon>
        <taxon>Metazoa</taxon>
        <taxon>Ecdysozoa</taxon>
        <taxon>Arthropoda</taxon>
        <taxon>Crustacea</taxon>
        <taxon>Multicrustacea</taxon>
        <taxon>Malacostraca</taxon>
        <taxon>Eumalacostraca</taxon>
        <taxon>Eucarida</taxon>
        <taxon>Decapoda</taxon>
        <taxon>Pleocyemata</taxon>
        <taxon>Astacidea</taxon>
        <taxon>Nephropoidea</taxon>
        <taxon>Nephropidae</taxon>
        <taxon>Homarus</taxon>
    </lineage>
</organism>
<accession>A0A8J5MNU3</accession>
<evidence type="ECO:0008006" key="3">
    <source>
        <dbReference type="Google" id="ProtNLM"/>
    </source>
</evidence>
<evidence type="ECO:0000313" key="2">
    <source>
        <dbReference type="Proteomes" id="UP000747542"/>
    </source>
</evidence>
<proteinExistence type="predicted"/>
<dbReference type="AlphaFoldDB" id="A0A8J5MNU3"/>
<dbReference type="InterPro" id="IPR027417">
    <property type="entry name" value="P-loop_NTPase"/>
</dbReference>
<gene>
    <name evidence="1" type="ORF">Hamer_G008951</name>
</gene>
<name>A0A8J5MNU3_HOMAM</name>
<dbReference type="Gene3D" id="3.40.50.300">
    <property type="entry name" value="P-loop containing nucleotide triphosphate hydrolases"/>
    <property type="match status" value="1"/>
</dbReference>
<reference evidence="1" key="1">
    <citation type="journal article" date="2021" name="Sci. Adv.">
        <title>The American lobster genome reveals insights on longevity, neural, and immune adaptations.</title>
        <authorList>
            <person name="Polinski J.M."/>
            <person name="Zimin A.V."/>
            <person name="Clark K.F."/>
            <person name="Kohn A.B."/>
            <person name="Sadowski N."/>
            <person name="Timp W."/>
            <person name="Ptitsyn A."/>
            <person name="Khanna P."/>
            <person name="Romanova D.Y."/>
            <person name="Williams P."/>
            <person name="Greenwood S.J."/>
            <person name="Moroz L.L."/>
            <person name="Walt D.R."/>
            <person name="Bodnar A.G."/>
        </authorList>
    </citation>
    <scope>NUCLEOTIDE SEQUENCE</scope>
    <source>
        <strain evidence="1">GMGI-L3</strain>
    </source>
</reference>
<sequence length="835" mass="96418">MADEGSHEDLKESINGELRDYYQQLVKLYRPDLQDEVEAGILPFDPIFHDLSPHHFPEKDLILKPQEKEKDHRKIRVVDFLTTQLESESSELPKRILLLGRPESGKTALFALILHYWLHDKTKASPILCLHILNTWKPYIQYSILVKGLDNFDILVAIQCLSLDLQPSIIVDFKKDLLARLPKSTDKYGEDKILQFMKEMKVLILIDSLDYIPTATLSQDTLKPWEDKRIVIFSRLKFMEEAPNHPLKYQQSKDNMVLQLWGGVLDNPYSLSKFLSAANSDLFGGLSGKLFEDYCKRLCEVKKRSFDEFMNHMKELLKNLATEMRKPFNIYMAFQAWEKDTAINAKTVSEMYTKCFELWTQNYKTKVHLPTSDLRNLIVTGSNQLSTFVYHAFDKKQEHLLSEDCLAKECNYFDEIKPFIVHLLVPHYNASGKIQALTFRIKAHQTFFVAKYMVTQISHNLDEIKNLMILENFHQLCSVLPMTIGLMRKDSLSSEFKSHVIKLGKFISENEVIDYFNDPIINSTVQVLAESGLYNKVDDKYDKFVKDLLQNIKNSNWHILDGNLLPQALQALCECGHEANEKNKTPQKLNLSLSGLSTEMPGIPDILKAVRGCDIRIGLLMNSSFMGTDEKPLDEVIKVLHGRGHASLGKFTGYLKDVRILDSHPSTRRLYSISLRIKEYEEYENLYKISKNSHKLSCVVIRIPDVSSIKVKKLKELPPSITHLKVCIEGVTDETIGPAIAIWRAIRGNTQRKNQDYLRFWDVEERKLSPSGVIQLINVDLPADRIDIPLDQPLNDYDEKRIQEKLNEKKSKCTVKLMGSVKYPRRDLKYNKDEK</sequence>